<protein>
    <submittedName>
        <fullName evidence="2">Capsule assembly Wzi family protein</fullName>
    </submittedName>
</protein>
<evidence type="ECO:0000313" key="2">
    <source>
        <dbReference type="EMBL" id="MDT0677485.1"/>
    </source>
</evidence>
<comment type="caution">
    <text evidence="2">The sequence shown here is derived from an EMBL/GenBank/DDBJ whole genome shotgun (WGS) entry which is preliminary data.</text>
</comment>
<gene>
    <name evidence="2" type="ORF">RM539_12935</name>
</gene>
<feature type="chain" id="PRO_5046707574" evidence="1">
    <location>
        <begin position="23"/>
        <end position="451"/>
    </location>
</feature>
<dbReference type="Gene3D" id="2.40.160.130">
    <property type="entry name" value="Capsule assembly protein Wzi"/>
    <property type="match status" value="1"/>
</dbReference>
<dbReference type="InterPro" id="IPR026950">
    <property type="entry name" value="Caps_assemb_Wzi"/>
</dbReference>
<dbReference type="Proteomes" id="UP001262582">
    <property type="component" value="Unassembled WGS sequence"/>
</dbReference>
<reference evidence="2 3" key="1">
    <citation type="submission" date="2023-09" db="EMBL/GenBank/DDBJ databases">
        <authorList>
            <person name="Rey-Velasco X."/>
        </authorList>
    </citation>
    <scope>NUCLEOTIDE SEQUENCE [LARGE SCALE GENOMIC DNA]</scope>
    <source>
        <strain evidence="2 3">F117</strain>
    </source>
</reference>
<evidence type="ECO:0000256" key="1">
    <source>
        <dbReference type="SAM" id="SignalP"/>
    </source>
</evidence>
<sequence>MKFQRLTFTILLLSFISLPASAQFFEYDLEANAYGNYYSGEESPFWFHSNKRGRIDETANFSTWLNGSARTYFNNESFLEVGAGILFQDGYIDRLRFDESYLKYQNSWFSITAGREHRQEKYSGLSASNENILWSLNARPLPGIQIETNKPIFFSNDHGLGFTASYGEYFLDDDRFVRNTRVHHKSLNIVYKTAGNFQLSAGLQHFVQWGGTSPEYGELSSGLDGYIRVITGQQGDSENGVLENAEGNQLGSYEVKLSTEINKYKVELLYNNLFEDGSGRMLYNTPDGRYGIYIEDTYKLEQNSWIKAVMYELYYTRDQSEGSGTTDGDDNYFVHNMYKSGWTYENKVIGVPFITMNEDRTRVYNNTIVAHHLAFTGMAFGGLPYKFLGSYRSNYGNKGNDILDNTIFSTLLDAEVFNRNNFIIDVQLGADFISDASSRVGAGIKISKVIY</sequence>
<dbReference type="EMBL" id="JAVRHK010000009">
    <property type="protein sequence ID" value="MDT0677485.1"/>
    <property type="molecule type" value="Genomic_DNA"/>
</dbReference>
<name>A0ABU3D7H8_9FLAO</name>
<proteinExistence type="predicted"/>
<evidence type="ECO:0000313" key="3">
    <source>
        <dbReference type="Proteomes" id="UP001262582"/>
    </source>
</evidence>
<dbReference type="RefSeq" id="WP_311503829.1">
    <property type="nucleotide sequence ID" value="NZ_JAVRHK010000009.1"/>
</dbReference>
<dbReference type="InterPro" id="IPR038636">
    <property type="entry name" value="Wzi_sf"/>
</dbReference>
<feature type="signal peptide" evidence="1">
    <location>
        <begin position="1"/>
        <end position="22"/>
    </location>
</feature>
<organism evidence="2 3">
    <name type="scientific">Autumnicola musiva</name>
    <dbReference type="NCBI Taxonomy" id="3075589"/>
    <lineage>
        <taxon>Bacteria</taxon>
        <taxon>Pseudomonadati</taxon>
        <taxon>Bacteroidota</taxon>
        <taxon>Flavobacteriia</taxon>
        <taxon>Flavobacteriales</taxon>
        <taxon>Flavobacteriaceae</taxon>
        <taxon>Autumnicola</taxon>
    </lineage>
</organism>
<dbReference type="Pfam" id="PF14052">
    <property type="entry name" value="Caps_assemb_Wzi"/>
    <property type="match status" value="1"/>
</dbReference>
<keyword evidence="1" id="KW-0732">Signal</keyword>
<accession>A0ABU3D7H8</accession>
<keyword evidence="3" id="KW-1185">Reference proteome</keyword>